<dbReference type="SUPFAM" id="SSF50969">
    <property type="entry name" value="YVTN repeat-like/Quinoprotein amine dehydrogenase"/>
    <property type="match status" value="1"/>
</dbReference>
<keyword evidence="2" id="KW-1185">Reference proteome</keyword>
<dbReference type="EMBL" id="FPBX01000024">
    <property type="protein sequence ID" value="SFU82417.1"/>
    <property type="molecule type" value="Genomic_DNA"/>
</dbReference>
<sequence length="485" mass="53213">MRYVIVATSGWLLLVDLQSRQVQPLEQGRPEYYGVSWFPGQKELVLSHSGLNNADLVDINGYAQSERGWLSMGDISSRPFLSAPHQILCAPDGRVICTNTGRNVISVFDFLKPNSFQEEGVGTARWDRLSLAQVTGDHLNSVLLHKDQLFVIAHGHSHGAKLAIFSYPDLSLLSVQKLGKKTGLHNILITNEGQRISCHSESGSVIDLDEESPLWESGVAMYTRGLAVSGDFVIVGESQKTGRDLRRSSLSGLWILDRSNWQAVDYLCLGPYGAVNEVHVLDQGDDAHHGHPFAGLSSLLAKDMRQEISDTRLSSANAAARSRSEWNDYKAVFGSPSIMNDGAKQVSVDQLCLFVKKNKEASELVFTYVLEHCEGAHVSAVLGYCGEGGDCYMAAVLLQSNGKDGILSIWKHDGQAWASLPDIHVPNLPLQGTMQLVTSKDNALLSIDRMEVVSLTAKMLDLERCDRNLGIRWTGGIVRPMEMAV</sequence>
<dbReference type="STRING" id="343013.SAMN04489707_10248"/>
<name>A0A1I7JB35_9BURK</name>
<dbReference type="InterPro" id="IPR011044">
    <property type="entry name" value="Quino_amine_DH_bsu"/>
</dbReference>
<reference evidence="1 2" key="1">
    <citation type="submission" date="2016-10" db="EMBL/GenBank/DDBJ databases">
        <authorList>
            <person name="de Groot N.N."/>
        </authorList>
    </citation>
    <scope>NUCLEOTIDE SEQUENCE [LARGE SCALE GENOMIC DNA]</scope>
    <source>
        <strain evidence="1 2">R-24608</strain>
    </source>
</reference>
<dbReference type="RefSeq" id="WP_139235431.1">
    <property type="nucleotide sequence ID" value="NZ_CYIG01000030.1"/>
</dbReference>
<gene>
    <name evidence="1" type="ORF">SAMN04489707_10248</name>
</gene>
<dbReference type="InterPro" id="IPR015943">
    <property type="entry name" value="WD40/YVTN_repeat-like_dom_sf"/>
</dbReference>
<dbReference type="AlphaFoldDB" id="A0A1I7JB35"/>
<proteinExistence type="predicted"/>
<evidence type="ECO:0000313" key="1">
    <source>
        <dbReference type="EMBL" id="SFU82417.1"/>
    </source>
</evidence>
<accession>A0A1I7JB35</accession>
<dbReference type="Gene3D" id="2.130.10.10">
    <property type="entry name" value="YVTN repeat-like/Quinoprotein amine dehydrogenase"/>
    <property type="match status" value="1"/>
</dbReference>
<dbReference type="Proteomes" id="UP000183656">
    <property type="component" value="Unassembled WGS sequence"/>
</dbReference>
<protein>
    <submittedName>
        <fullName evidence="1">Uncharacterized protein</fullName>
    </submittedName>
</protein>
<dbReference type="OrthoDB" id="9156860at2"/>
<evidence type="ECO:0000313" key="2">
    <source>
        <dbReference type="Proteomes" id="UP000183656"/>
    </source>
</evidence>
<organism evidence="1 2">
    <name type="scientific">Paenacidovorax caeni</name>
    <dbReference type="NCBI Taxonomy" id="343013"/>
    <lineage>
        <taxon>Bacteria</taxon>
        <taxon>Pseudomonadati</taxon>
        <taxon>Pseudomonadota</taxon>
        <taxon>Betaproteobacteria</taxon>
        <taxon>Burkholderiales</taxon>
        <taxon>Comamonadaceae</taxon>
        <taxon>Paenacidovorax</taxon>
    </lineage>
</organism>